<dbReference type="AlphaFoldDB" id="A0A0G4IVR5"/>
<evidence type="ECO:0000256" key="1">
    <source>
        <dbReference type="SAM" id="MobiDB-lite"/>
    </source>
</evidence>
<dbReference type="OrthoDB" id="5971311at2759"/>
<accession>A0A0G4IVR5</accession>
<proteinExistence type="predicted"/>
<dbReference type="PANTHER" id="PTHR33099">
    <property type="entry name" value="FE2OG DIOXYGENASE DOMAIN-CONTAINING PROTEIN"/>
    <property type="match status" value="1"/>
</dbReference>
<name>A0A0G4IVR5_PLABS</name>
<feature type="region of interest" description="Disordered" evidence="1">
    <location>
        <begin position="94"/>
        <end position="117"/>
    </location>
</feature>
<evidence type="ECO:0000313" key="2">
    <source>
        <dbReference type="EMBL" id="CEO99214.1"/>
    </source>
</evidence>
<evidence type="ECO:0000313" key="3">
    <source>
        <dbReference type="Proteomes" id="UP000039324"/>
    </source>
</evidence>
<sequence>MSVTVPRLSRLETAIATIDATGFQLGYCVPPPAAVLAEIVDSEEPDTKRPRIDNGGEAAPLEVHVETPAAPSSPTVPGVVVAEDGDVDTAAISSSGDAAATSGGDSPAASANDRPPHSKFFNLQDSIAAFEKDDAFSCGGRFVLNDADRMARLRFDNGPGADLRDFGNILNMSIPELIRSNSRAVAPNPSHEKGDHIGVELATDFRLGTHTGLSCEEPDDITFLEQIRARCAEVFNVPSVTLRRRYLRVYSKGGYSKLSIGSPRIPKHTIATVIVCLPSMHTGGQLVISHCKNRRVFKFNERANSRDSVQWAAFYSDCEYEIKKIKSGHQLLVFYDACVAERPDQGAKRQYVYKQIPAGSSTIPVAPTDKIDTLVAQVGEMLSAGCPVLGLFTWYTYTLSALNAAPLTLKGLDRRVFDALTAANFRVILVPVTVRLPYEDDACKDVRVYSFTREDIEYMEGAADAPSHDDLVEYRGTIPFMRRADIETYEFSPNEEVETTYMYSAMIVLPASQEEASLGSSMRDAA</sequence>
<gene>
    <name evidence="2" type="ORF">PBRA_001120</name>
</gene>
<organism evidence="2 3">
    <name type="scientific">Plasmodiophora brassicae</name>
    <name type="common">Clubroot disease agent</name>
    <dbReference type="NCBI Taxonomy" id="37360"/>
    <lineage>
        <taxon>Eukaryota</taxon>
        <taxon>Sar</taxon>
        <taxon>Rhizaria</taxon>
        <taxon>Endomyxa</taxon>
        <taxon>Phytomyxea</taxon>
        <taxon>Plasmodiophorida</taxon>
        <taxon>Plasmodiophoridae</taxon>
        <taxon>Plasmodiophora</taxon>
    </lineage>
</organism>
<reference evidence="2 3" key="1">
    <citation type="submission" date="2015-02" db="EMBL/GenBank/DDBJ databases">
        <authorList>
            <person name="Chooi Y.-H."/>
        </authorList>
    </citation>
    <scope>NUCLEOTIDE SEQUENCE [LARGE SCALE GENOMIC DNA]</scope>
    <source>
        <strain evidence="2">E3</strain>
    </source>
</reference>
<dbReference type="STRING" id="37360.A0A0G4IVR5"/>
<dbReference type="PANTHER" id="PTHR33099:SF14">
    <property type="entry name" value="PROLYL 4-HYDROXYLASE ALPHA SUBUNIT FE(2+) 2OG DIOXYGENASE DOMAIN-CONTAINING PROTEIN"/>
    <property type="match status" value="1"/>
</dbReference>
<feature type="compositionally biased region" description="Low complexity" evidence="1">
    <location>
        <begin position="94"/>
        <end position="111"/>
    </location>
</feature>
<protein>
    <submittedName>
        <fullName evidence="2">Uncharacterized protein</fullName>
    </submittedName>
</protein>
<dbReference type="Proteomes" id="UP000039324">
    <property type="component" value="Unassembled WGS sequence"/>
</dbReference>
<dbReference type="EMBL" id="CDSF01000090">
    <property type="protein sequence ID" value="CEO99214.1"/>
    <property type="molecule type" value="Genomic_DNA"/>
</dbReference>
<keyword evidence="3" id="KW-1185">Reference proteome</keyword>